<dbReference type="GO" id="GO:0008237">
    <property type="term" value="F:metallopeptidase activity"/>
    <property type="evidence" value="ECO:0007669"/>
    <property type="project" value="UniProtKB-KW"/>
</dbReference>
<dbReference type="InterPro" id="IPR050242">
    <property type="entry name" value="JAMM_MPN+_peptidase_M67A"/>
</dbReference>
<dbReference type="Gene3D" id="3.40.140.10">
    <property type="entry name" value="Cytidine Deaminase, domain 2"/>
    <property type="match status" value="1"/>
</dbReference>
<evidence type="ECO:0000256" key="4">
    <source>
        <dbReference type="ARBA" id="ARBA00022790"/>
    </source>
</evidence>
<keyword evidence="5" id="KW-0378">Hydrolase</keyword>
<dbReference type="InterPro" id="IPR000555">
    <property type="entry name" value="JAMM/MPN+_dom"/>
</dbReference>
<dbReference type="CDD" id="cd08069">
    <property type="entry name" value="MPN_RPN11_CSN5"/>
    <property type="match status" value="1"/>
</dbReference>
<dbReference type="AlphaFoldDB" id="A0A5J4YY32"/>
<dbReference type="Pfam" id="PF18323">
    <property type="entry name" value="CSN5_C"/>
    <property type="match status" value="1"/>
</dbReference>
<evidence type="ECO:0000256" key="2">
    <source>
        <dbReference type="ARBA" id="ARBA00022670"/>
    </source>
</evidence>
<dbReference type="EMBL" id="VRMN01000002">
    <property type="protein sequence ID" value="KAA8496509.1"/>
    <property type="molecule type" value="Genomic_DNA"/>
</dbReference>
<dbReference type="Pfam" id="PF01398">
    <property type="entry name" value="JAB"/>
    <property type="match status" value="1"/>
</dbReference>
<dbReference type="PROSITE" id="PS50249">
    <property type="entry name" value="MPN"/>
    <property type="match status" value="1"/>
</dbReference>
<evidence type="ECO:0000256" key="7">
    <source>
        <dbReference type="ARBA" id="ARBA00023049"/>
    </source>
</evidence>
<comment type="caution">
    <text evidence="9">The sequence shown here is derived from an EMBL/GenBank/DDBJ whole genome shotgun (WGS) entry which is preliminary data.</text>
</comment>
<keyword evidence="3" id="KW-0479">Metal-binding</keyword>
<name>A0A5J4YY32_PORPP</name>
<dbReference type="Proteomes" id="UP000324585">
    <property type="component" value="Unassembled WGS sequence"/>
</dbReference>
<evidence type="ECO:0000256" key="5">
    <source>
        <dbReference type="ARBA" id="ARBA00022801"/>
    </source>
</evidence>
<keyword evidence="4" id="KW-0736">Signalosome</keyword>
<gene>
    <name evidence="9" type="ORF">FVE85_0238</name>
</gene>
<evidence type="ECO:0000256" key="3">
    <source>
        <dbReference type="ARBA" id="ARBA00022723"/>
    </source>
</evidence>
<dbReference type="GO" id="GO:0008180">
    <property type="term" value="C:COP9 signalosome"/>
    <property type="evidence" value="ECO:0007669"/>
    <property type="project" value="UniProtKB-KW"/>
</dbReference>
<keyword evidence="6" id="KW-0862">Zinc</keyword>
<feature type="domain" description="MPN" evidence="8">
    <location>
        <begin position="74"/>
        <end position="211"/>
    </location>
</feature>
<evidence type="ECO:0000313" key="9">
    <source>
        <dbReference type="EMBL" id="KAA8496509.1"/>
    </source>
</evidence>
<dbReference type="SMART" id="SM00232">
    <property type="entry name" value="JAB_MPN"/>
    <property type="match status" value="1"/>
</dbReference>
<dbReference type="FunFam" id="3.40.140.10:FF:000003">
    <property type="entry name" value="COP9 signalosome complex subunit 5"/>
    <property type="match status" value="1"/>
</dbReference>
<keyword evidence="7" id="KW-0482">Metalloprotease</keyword>
<dbReference type="SUPFAM" id="SSF102712">
    <property type="entry name" value="JAB1/MPN domain"/>
    <property type="match status" value="1"/>
</dbReference>
<evidence type="ECO:0000256" key="6">
    <source>
        <dbReference type="ARBA" id="ARBA00022833"/>
    </source>
</evidence>
<proteinExistence type="inferred from homology"/>
<accession>A0A5J4YY32</accession>
<keyword evidence="2" id="KW-0645">Protease</keyword>
<dbReference type="OrthoDB" id="10266268at2759"/>
<dbReference type="GO" id="GO:0006508">
    <property type="term" value="P:proteolysis"/>
    <property type="evidence" value="ECO:0007669"/>
    <property type="project" value="UniProtKB-KW"/>
</dbReference>
<organism evidence="9 10">
    <name type="scientific">Porphyridium purpureum</name>
    <name type="common">Red alga</name>
    <name type="synonym">Porphyridium cruentum</name>
    <dbReference type="NCBI Taxonomy" id="35688"/>
    <lineage>
        <taxon>Eukaryota</taxon>
        <taxon>Rhodophyta</taxon>
        <taxon>Bangiophyceae</taxon>
        <taxon>Porphyridiales</taxon>
        <taxon>Porphyridiaceae</taxon>
        <taxon>Porphyridium</taxon>
    </lineage>
</organism>
<evidence type="ECO:0000313" key="10">
    <source>
        <dbReference type="Proteomes" id="UP000324585"/>
    </source>
</evidence>
<comment type="similarity">
    <text evidence="1">Belongs to the peptidase M67A family. CSN5 subfamily.</text>
</comment>
<dbReference type="InterPro" id="IPR040961">
    <property type="entry name" value="CSN5_C"/>
</dbReference>
<dbReference type="GO" id="GO:0046872">
    <property type="term" value="F:metal ion binding"/>
    <property type="evidence" value="ECO:0007669"/>
    <property type="project" value="UniProtKB-KW"/>
</dbReference>
<dbReference type="InterPro" id="IPR037518">
    <property type="entry name" value="MPN"/>
</dbReference>
<protein>
    <submittedName>
        <fullName evidence="9">COP9 signalosome complex subunit 5a</fullName>
    </submittedName>
</protein>
<reference evidence="10" key="1">
    <citation type="journal article" date="2019" name="Nat. Commun.">
        <title>Expansion of phycobilisome linker gene families in mesophilic red algae.</title>
        <authorList>
            <person name="Lee J."/>
            <person name="Kim D."/>
            <person name="Bhattacharya D."/>
            <person name="Yoon H.S."/>
        </authorList>
    </citation>
    <scope>NUCLEOTIDE SEQUENCE [LARGE SCALE GENOMIC DNA]</scope>
    <source>
        <strain evidence="10">CCMP 1328</strain>
    </source>
</reference>
<dbReference type="OMA" id="VKMKLFQ"/>
<dbReference type="PANTHER" id="PTHR10410">
    <property type="entry name" value="EUKARYOTIC TRANSLATION INITIATION FACTOR 3 -RELATED"/>
    <property type="match status" value="1"/>
</dbReference>
<sequence length="358" mass="39951">MEPARSAQGGPADAVDARRAWELANEVREVDPGAAAQPAASQVADARYRWDEGEQRQALEAKPWTRDPHYFQKVHISAIALIKMVMHARSGGSIEVMGSMQGKIEGNAFVIMDAFPLPVEGTETRVNAQADGYEFMVAYQEKSSQVVRNENVVGWYHSHPGYGCWLSGIDVQTQKSNQTFQDPFLAVVIDPIRTMSAGKVDIGAFRTYPVGYTPQDDGGSREYQSVPMDKIEDFGFHAKDYYALEISYFKSRLDAALLDALWNKYWASTLSSAVTIQNRDFEAREISDIARKIGSAHSQLVSGSQNRLGGYIVPDRSKNKENKLDRIRVDVCQLAREETNSLLGLTMKELLFRNSDDP</sequence>
<keyword evidence="10" id="KW-1185">Reference proteome</keyword>
<evidence type="ECO:0000259" key="8">
    <source>
        <dbReference type="PROSITE" id="PS50249"/>
    </source>
</evidence>
<evidence type="ECO:0000256" key="1">
    <source>
        <dbReference type="ARBA" id="ARBA00006008"/>
    </source>
</evidence>